<dbReference type="Proteomes" id="UP000272942">
    <property type="component" value="Unassembled WGS sequence"/>
</dbReference>
<reference evidence="1 2" key="2">
    <citation type="submission" date="2018-11" db="EMBL/GenBank/DDBJ databases">
        <authorList>
            <consortium name="Pathogen Informatics"/>
        </authorList>
    </citation>
    <scope>NUCLEOTIDE SEQUENCE [LARGE SCALE GENOMIC DNA]</scope>
    <source>
        <strain evidence="1 2">Egypt</strain>
    </source>
</reference>
<dbReference type="AlphaFoldDB" id="A0A183AAD3"/>
<keyword evidence="2" id="KW-1185">Reference proteome</keyword>
<evidence type="ECO:0000313" key="2">
    <source>
        <dbReference type="Proteomes" id="UP000272942"/>
    </source>
</evidence>
<evidence type="ECO:0000313" key="3">
    <source>
        <dbReference type="WBParaSite" id="ECPE_0000392501-mRNA-1"/>
    </source>
</evidence>
<reference evidence="3" key="1">
    <citation type="submission" date="2016-06" db="UniProtKB">
        <authorList>
            <consortium name="WormBaseParasite"/>
        </authorList>
    </citation>
    <scope>IDENTIFICATION</scope>
</reference>
<name>A0A183AAD3_9TREM</name>
<proteinExistence type="predicted"/>
<evidence type="ECO:0000313" key="1">
    <source>
        <dbReference type="EMBL" id="VDP71020.1"/>
    </source>
</evidence>
<dbReference type="WBParaSite" id="ECPE_0000392501-mRNA-1">
    <property type="protein sequence ID" value="ECPE_0000392501-mRNA-1"/>
    <property type="gene ID" value="ECPE_0000392501"/>
</dbReference>
<dbReference type="EMBL" id="UZAN01040813">
    <property type="protein sequence ID" value="VDP71020.1"/>
    <property type="molecule type" value="Genomic_DNA"/>
</dbReference>
<organism evidence="3">
    <name type="scientific">Echinostoma caproni</name>
    <dbReference type="NCBI Taxonomy" id="27848"/>
    <lineage>
        <taxon>Eukaryota</taxon>
        <taxon>Metazoa</taxon>
        <taxon>Spiralia</taxon>
        <taxon>Lophotrochozoa</taxon>
        <taxon>Platyhelminthes</taxon>
        <taxon>Trematoda</taxon>
        <taxon>Digenea</taxon>
        <taxon>Plagiorchiida</taxon>
        <taxon>Echinostomata</taxon>
        <taxon>Echinostomatoidea</taxon>
        <taxon>Echinostomatidae</taxon>
        <taxon>Echinostoma</taxon>
    </lineage>
</organism>
<accession>A0A183AAD3</accession>
<sequence>MSDSRSSKSVKSIRTTHSDWTTEEYRSMAIKLASSGDVSRLDALVNLWAADQCPDARSSKRDPKSSLTAKRLLASVRDRKGRTLLHLAARFVHPDMIVYVTKCFSSLVNICPRDDESSVNRYLTLFTKRCFP</sequence>
<protein>
    <submittedName>
        <fullName evidence="3">ANK_REP_REGION domain-containing protein</fullName>
    </submittedName>
</protein>
<dbReference type="OrthoDB" id="412109at2759"/>
<gene>
    <name evidence="1" type="ORF">ECPE_LOCUS3918</name>
</gene>